<dbReference type="InterPro" id="IPR051799">
    <property type="entry name" value="NADH_flavin_oxidoreductase"/>
</dbReference>
<protein>
    <submittedName>
        <fullName evidence="4">2,4-dienoyl-CoA reductase</fullName>
    </submittedName>
</protein>
<dbReference type="Proteomes" id="UP000242957">
    <property type="component" value="Unassembled WGS sequence"/>
</dbReference>
<keyword evidence="2" id="KW-0560">Oxidoreductase</keyword>
<dbReference type="STRING" id="198616.SAMN05216193_1205"/>
<dbReference type="CDD" id="cd02803">
    <property type="entry name" value="OYE_like_FMN_family"/>
    <property type="match status" value="1"/>
</dbReference>
<dbReference type="AlphaFoldDB" id="A0A1H0PA39"/>
<dbReference type="EMBL" id="FNIJ01000020">
    <property type="protein sequence ID" value="SDP01620.1"/>
    <property type="molecule type" value="Genomic_DNA"/>
</dbReference>
<evidence type="ECO:0000313" key="4">
    <source>
        <dbReference type="EMBL" id="SDP01620.1"/>
    </source>
</evidence>
<evidence type="ECO:0000256" key="1">
    <source>
        <dbReference type="ARBA" id="ARBA00022630"/>
    </source>
</evidence>
<dbReference type="InterPro" id="IPR001155">
    <property type="entry name" value="OxRdtase_FMN_N"/>
</dbReference>
<dbReference type="InterPro" id="IPR013785">
    <property type="entry name" value="Aldolase_TIM"/>
</dbReference>
<feature type="domain" description="NADH:flavin oxidoreductase/NADH oxidase N-terminal" evidence="3">
    <location>
        <begin position="14"/>
        <end position="372"/>
    </location>
</feature>
<dbReference type="GO" id="GO:0010181">
    <property type="term" value="F:FMN binding"/>
    <property type="evidence" value="ECO:0007669"/>
    <property type="project" value="InterPro"/>
</dbReference>
<dbReference type="OrthoDB" id="8523426at2"/>
<evidence type="ECO:0000256" key="2">
    <source>
        <dbReference type="ARBA" id="ARBA00023002"/>
    </source>
</evidence>
<evidence type="ECO:0000313" key="5">
    <source>
        <dbReference type="Proteomes" id="UP000242957"/>
    </source>
</evidence>
<reference evidence="5" key="1">
    <citation type="submission" date="2016-10" db="EMBL/GenBank/DDBJ databases">
        <authorList>
            <person name="Varghese N."/>
            <person name="Submissions S."/>
        </authorList>
    </citation>
    <scope>NUCLEOTIDE SEQUENCE [LARGE SCALE GENOMIC DNA]</scope>
    <source>
        <strain evidence="5">JCM 21621</strain>
    </source>
</reference>
<organism evidence="4 5">
    <name type="scientific">Pseudomonas jinjuensis</name>
    <dbReference type="NCBI Taxonomy" id="198616"/>
    <lineage>
        <taxon>Bacteria</taxon>
        <taxon>Pseudomonadati</taxon>
        <taxon>Pseudomonadota</taxon>
        <taxon>Gammaproteobacteria</taxon>
        <taxon>Pseudomonadales</taxon>
        <taxon>Pseudomonadaceae</taxon>
        <taxon>Pseudomonas</taxon>
    </lineage>
</organism>
<dbReference type="PANTHER" id="PTHR43656:SF2">
    <property type="entry name" value="BINDING OXIDOREDUCTASE, PUTATIVE (AFU_ORTHOLOGUE AFUA_2G08260)-RELATED"/>
    <property type="match status" value="1"/>
</dbReference>
<dbReference type="GO" id="GO:0016491">
    <property type="term" value="F:oxidoreductase activity"/>
    <property type="evidence" value="ECO:0007669"/>
    <property type="project" value="UniProtKB-KW"/>
</dbReference>
<dbReference type="Pfam" id="PF00724">
    <property type="entry name" value="Oxidored_FMN"/>
    <property type="match status" value="1"/>
</dbReference>
<sequence length="413" mass="44277">MQNTADRSIDSPAFQPLKIGPLTLRNRFIKAATNEGMSPDGVPSKQMLRFHESIAAGGTGMTTVAYCAVSADGRTLPNQILLDRQTLPHLRALTDAVHRQGAAASAQITHGGCFTFLPPQQTPRPLSSSGGFNKVGIMSGMLLKQAMTEADMQRVADEFVQGARLAREAGFDAVELHMGHGYLLSQFVSRLYNRRRDQYGGSLENRLRFPGLVLRRVLDAVGRDLAVVCKYSITEGVRGGHTAEDGAAIACILEGEGAHLLVLSAGMNVESITTMFGSSFPKENRVSTGNPLIGAAMAIQRLFEPRVEFRELYLLEHARKVRAAVRMPLAYLGGAKSLDSIERVMGEGFDAVAMGRVLIAEPDYVGKLRSGASRDSVCTSCNRCVAMMYTPGGTSCVLGQPGDALLNSQGAAS</sequence>
<name>A0A1H0PA39_9PSED</name>
<accession>A0A1H0PA39</accession>
<keyword evidence="5" id="KW-1185">Reference proteome</keyword>
<gene>
    <name evidence="4" type="ORF">SAMN05216193_1205</name>
</gene>
<dbReference type="Gene3D" id="3.20.20.70">
    <property type="entry name" value="Aldolase class I"/>
    <property type="match status" value="1"/>
</dbReference>
<dbReference type="PANTHER" id="PTHR43656">
    <property type="entry name" value="BINDING OXIDOREDUCTASE, PUTATIVE (AFU_ORTHOLOGUE AFUA_2G08260)-RELATED"/>
    <property type="match status" value="1"/>
</dbReference>
<keyword evidence="1" id="KW-0285">Flavoprotein</keyword>
<dbReference type="RefSeq" id="WP_084314056.1">
    <property type="nucleotide sequence ID" value="NZ_FNIJ01000020.1"/>
</dbReference>
<dbReference type="SUPFAM" id="SSF51395">
    <property type="entry name" value="FMN-linked oxidoreductases"/>
    <property type="match status" value="1"/>
</dbReference>
<proteinExistence type="predicted"/>
<evidence type="ECO:0000259" key="3">
    <source>
        <dbReference type="Pfam" id="PF00724"/>
    </source>
</evidence>